<sequence>MHVPSRAGMLSLLHRVQQNLAPVELIYVPHDAWPLHKDEQPPERSPRPVRISVLDSSFNPPTLAHLALANSPRPKRRFTDERDGATSDDLGLDYDAKLLLLSVRNADKVLKQRDASLVQRLEMMVLLAKDIVCPASGPSDVDRSAESNVAVAIIDEPTFVGKSTKLLTFLRNRLAGMSERAGSSAMYEPKLTFLLGFDTLERLLSPRYYAAADAPAGSDSVETMMASLRRFLSPAPLGDDSAIVCARRTMAGTYSFNDKSPRSLTSSGIHNPQNEDASTSPSSSSTALDLTAEERKTLNTAREFVDSQRIQLIEIGDAERTFSSSAVREMKRVTSRTIDFTAPSVTSGGEWRRLVPDRIAEYMAQEGLYQDS</sequence>
<comment type="caution">
    <text evidence="1">The sequence shown here is derived from an EMBL/GenBank/DDBJ whole genome shotgun (WGS) entry which is preliminary data.</text>
</comment>
<accession>A0ACB7J1W7</accession>
<dbReference type="EMBL" id="WQMT02000003">
    <property type="protein sequence ID" value="KAG9224562.1"/>
    <property type="molecule type" value="Genomic_DNA"/>
</dbReference>
<name>A0ACB7J1W7_PLECO</name>
<dbReference type="Proteomes" id="UP000824881">
    <property type="component" value="Unassembled WGS sequence"/>
</dbReference>
<organism evidence="1 2">
    <name type="scientific">Pleurotus cornucopiae</name>
    <name type="common">Cornucopia mushroom</name>
    <dbReference type="NCBI Taxonomy" id="5321"/>
    <lineage>
        <taxon>Eukaryota</taxon>
        <taxon>Fungi</taxon>
        <taxon>Dikarya</taxon>
        <taxon>Basidiomycota</taxon>
        <taxon>Agaricomycotina</taxon>
        <taxon>Agaricomycetes</taxon>
        <taxon>Agaricomycetidae</taxon>
        <taxon>Agaricales</taxon>
        <taxon>Pleurotineae</taxon>
        <taxon>Pleurotaceae</taxon>
        <taxon>Pleurotus</taxon>
    </lineage>
</organism>
<proteinExistence type="predicted"/>
<evidence type="ECO:0000313" key="1">
    <source>
        <dbReference type="EMBL" id="KAG9224562.1"/>
    </source>
</evidence>
<protein>
    <submittedName>
        <fullName evidence="1">Uncharacterized protein</fullName>
    </submittedName>
</protein>
<keyword evidence="2" id="KW-1185">Reference proteome</keyword>
<reference evidence="1 2" key="1">
    <citation type="journal article" date="2021" name="Appl. Environ. Microbiol.">
        <title>Genetic linkage and physical mapping for an oyster mushroom Pleurotus cornucopiae and QTL analysis for the trait cap color.</title>
        <authorList>
            <person name="Zhang Y."/>
            <person name="Gao W."/>
            <person name="Sonnenberg A."/>
            <person name="Chen Q."/>
            <person name="Zhang J."/>
            <person name="Huang C."/>
        </authorList>
    </citation>
    <scope>NUCLEOTIDE SEQUENCE [LARGE SCALE GENOMIC DNA]</scope>
    <source>
        <strain evidence="1">CCMSSC00406</strain>
    </source>
</reference>
<gene>
    <name evidence="1" type="ORF">CCMSSC00406_0002287</name>
</gene>
<evidence type="ECO:0000313" key="2">
    <source>
        <dbReference type="Proteomes" id="UP000824881"/>
    </source>
</evidence>